<feature type="compositionally biased region" description="Low complexity" evidence="2">
    <location>
        <begin position="34"/>
        <end position="43"/>
    </location>
</feature>
<feature type="region of interest" description="Disordered" evidence="2">
    <location>
        <begin position="162"/>
        <end position="196"/>
    </location>
</feature>
<dbReference type="Proteomes" id="UP000654370">
    <property type="component" value="Unassembled WGS sequence"/>
</dbReference>
<protein>
    <recommendedName>
        <fullName evidence="3">BZIP domain-containing protein</fullName>
    </recommendedName>
</protein>
<feature type="compositionally biased region" description="Basic and acidic residues" evidence="2">
    <location>
        <begin position="44"/>
        <end position="53"/>
    </location>
</feature>
<comment type="caution">
    <text evidence="4">The sequence shown here is derived from an EMBL/GenBank/DDBJ whole genome shotgun (WGS) entry which is preliminary data.</text>
</comment>
<evidence type="ECO:0000313" key="5">
    <source>
        <dbReference type="Proteomes" id="UP000654370"/>
    </source>
</evidence>
<organism evidence="4 5">
    <name type="scientific">Mortierella isabellina</name>
    <name type="common">Filamentous fungus</name>
    <name type="synonym">Umbelopsis isabellina</name>
    <dbReference type="NCBI Taxonomy" id="91625"/>
    <lineage>
        <taxon>Eukaryota</taxon>
        <taxon>Fungi</taxon>
        <taxon>Fungi incertae sedis</taxon>
        <taxon>Mucoromycota</taxon>
        <taxon>Mucoromycotina</taxon>
        <taxon>Umbelopsidomycetes</taxon>
        <taxon>Umbelopsidales</taxon>
        <taxon>Umbelopsidaceae</taxon>
        <taxon>Umbelopsis</taxon>
    </lineage>
</organism>
<dbReference type="PROSITE" id="PS50217">
    <property type="entry name" value="BZIP"/>
    <property type="match status" value="1"/>
</dbReference>
<accession>A0A8H7PKG7</accession>
<keyword evidence="5" id="KW-1185">Reference proteome</keyword>
<evidence type="ECO:0000256" key="2">
    <source>
        <dbReference type="SAM" id="MobiDB-lite"/>
    </source>
</evidence>
<feature type="coiled-coil region" evidence="1">
    <location>
        <begin position="116"/>
        <end position="150"/>
    </location>
</feature>
<dbReference type="Gene3D" id="1.20.5.170">
    <property type="match status" value="1"/>
</dbReference>
<dbReference type="EMBL" id="JAEPQZ010000011">
    <property type="protein sequence ID" value="KAG2175375.1"/>
    <property type="molecule type" value="Genomic_DNA"/>
</dbReference>
<evidence type="ECO:0000313" key="4">
    <source>
        <dbReference type="EMBL" id="KAG2175375.1"/>
    </source>
</evidence>
<feature type="compositionally biased region" description="Low complexity" evidence="2">
    <location>
        <begin position="66"/>
        <end position="86"/>
    </location>
</feature>
<gene>
    <name evidence="4" type="ORF">INT43_001022</name>
</gene>
<dbReference type="GO" id="GO:0003700">
    <property type="term" value="F:DNA-binding transcription factor activity"/>
    <property type="evidence" value="ECO:0007669"/>
    <property type="project" value="InterPro"/>
</dbReference>
<dbReference type="InterPro" id="IPR046347">
    <property type="entry name" value="bZIP_sf"/>
</dbReference>
<feature type="domain" description="BZIP" evidence="3">
    <location>
        <begin position="89"/>
        <end position="147"/>
    </location>
</feature>
<dbReference type="OrthoDB" id="1939598at2759"/>
<feature type="region of interest" description="Disordered" evidence="2">
    <location>
        <begin position="34"/>
        <end position="112"/>
    </location>
</feature>
<evidence type="ECO:0000256" key="1">
    <source>
        <dbReference type="SAM" id="Coils"/>
    </source>
</evidence>
<keyword evidence="1" id="KW-0175">Coiled coil</keyword>
<name>A0A8H7PKG7_MORIS</name>
<dbReference type="InterPro" id="IPR004827">
    <property type="entry name" value="bZIP"/>
</dbReference>
<dbReference type="SMART" id="SM00338">
    <property type="entry name" value="BRLZ"/>
    <property type="match status" value="1"/>
</dbReference>
<reference evidence="4" key="1">
    <citation type="submission" date="2020-12" db="EMBL/GenBank/DDBJ databases">
        <title>Metabolic potential, ecology and presence of endohyphal bacteria is reflected in genomic diversity of Mucoromycotina.</title>
        <authorList>
            <person name="Muszewska A."/>
            <person name="Okrasinska A."/>
            <person name="Steczkiewicz K."/>
            <person name="Drgas O."/>
            <person name="Orlowska M."/>
            <person name="Perlinska-Lenart U."/>
            <person name="Aleksandrzak-Piekarczyk T."/>
            <person name="Szatraj K."/>
            <person name="Zielenkiewicz U."/>
            <person name="Pilsyk S."/>
            <person name="Malc E."/>
            <person name="Mieczkowski P."/>
            <person name="Kruszewska J.S."/>
            <person name="Biernat P."/>
            <person name="Pawlowska J."/>
        </authorList>
    </citation>
    <scope>NUCLEOTIDE SEQUENCE</scope>
    <source>
        <strain evidence="4">WA0000067209</strain>
    </source>
</reference>
<dbReference type="PROSITE" id="PS00036">
    <property type="entry name" value="BZIP_BASIC"/>
    <property type="match status" value="1"/>
</dbReference>
<proteinExistence type="predicted"/>
<dbReference type="SUPFAM" id="SSF57959">
    <property type="entry name" value="Leucine zipper domain"/>
    <property type="match status" value="1"/>
</dbReference>
<sequence length="196" mass="21664">MSISMLSMSESLSSNRNLGAYPTSHRAMAISSITSPPFSSASLSDKKHSEYRHIGSLLEHSPPPSLGASSPDSASNSSTGSPSPISLHERRQRNKAASAKYRQKKNQQHGEMRSIISHLTEENALLSRQVEELKRENQMVRATCDQLRGKIVASKMLKRMMKAENDEPIRTKKRRNNSQLLDDGASVGYPSDNDSI</sequence>
<dbReference type="Pfam" id="PF07716">
    <property type="entry name" value="bZIP_2"/>
    <property type="match status" value="1"/>
</dbReference>
<dbReference type="CDD" id="cd14705">
    <property type="entry name" value="bZIP_Zip1"/>
    <property type="match status" value="1"/>
</dbReference>
<dbReference type="AlphaFoldDB" id="A0A8H7PKG7"/>
<evidence type="ECO:0000259" key="3">
    <source>
        <dbReference type="PROSITE" id="PS50217"/>
    </source>
</evidence>